<feature type="region of interest" description="Disordered" evidence="8">
    <location>
        <begin position="1"/>
        <end position="116"/>
    </location>
</feature>
<evidence type="ECO:0000256" key="7">
    <source>
        <dbReference type="ARBA" id="ARBA00023136"/>
    </source>
</evidence>
<evidence type="ECO:0000256" key="6">
    <source>
        <dbReference type="ARBA" id="ARBA00022989"/>
    </source>
</evidence>
<sequence length="614" mass="64151">MGAHRAGRGGRRLPAVRARQPPRRGAAARAGARQAGRAAHRRRGRGGRGGLPAAAGRRGAAPVRDRARRPPQPRRVHPDRVDPPVHPAAGPRPGGRVAAPRRAPAPHPPLGRRGGGQVTRTWLVGAALALLALGLRAWGLTTANELFIDELTYARLASSAGRGEWPNLAGEAFYLHPPLAFWLNGGVAELFGLPPTPIDLVFGLRWVNAVLGAAVVALAYALLARTTRPAVAVVGALVLAADPFTLRQDSRVMLETPAFALVLAGWLVLLVGLSRASRPVLAAAGLLLGCAVLTKDIAVVPALLPVALAPLWRRTVALRDAALVVGAGLVPYAGYVVALAVAGRLPDWWRHKVGGLRRLVGLDQVTGFNADNAPSLLDALVGQLTRFGTSYVLLGLAVPAALLAVRSARADRRALGLVAVATGALGVFALAFGTLEEQMGYFVVVPGVLAAAVVHVEPPGFLARLRPVLTATALVLPAAGLGLAVVARTAADDGYRRAGEYFETALPPGSRVGVTTVTAQFAYQSTDDVRFGTWTSLGALDRAGADHVLTQSRPLGQGYGYASPDLLPWLAAHATPVFGFTGPSGGDTVVWRLDREELAEAVREGRDIPEVVSP</sequence>
<evidence type="ECO:0000256" key="2">
    <source>
        <dbReference type="ARBA" id="ARBA00022475"/>
    </source>
</evidence>
<keyword evidence="12" id="KW-1185">Reference proteome</keyword>
<keyword evidence="4 11" id="KW-0808">Transferase</keyword>
<evidence type="ECO:0000259" key="10">
    <source>
        <dbReference type="Pfam" id="PF02366"/>
    </source>
</evidence>
<gene>
    <name evidence="11" type="ORF">EKG83_24730</name>
</gene>
<dbReference type="GO" id="GO:0005886">
    <property type="term" value="C:plasma membrane"/>
    <property type="evidence" value="ECO:0007669"/>
    <property type="project" value="UniProtKB-SubCell"/>
</dbReference>
<dbReference type="GO" id="GO:0006493">
    <property type="term" value="P:protein O-linked glycosylation"/>
    <property type="evidence" value="ECO:0007669"/>
    <property type="project" value="InterPro"/>
</dbReference>
<feature type="transmembrane region" description="Helical" evidence="9">
    <location>
        <begin position="258"/>
        <end position="276"/>
    </location>
</feature>
<dbReference type="GO" id="GO:0000030">
    <property type="term" value="F:mannosyltransferase activity"/>
    <property type="evidence" value="ECO:0007669"/>
    <property type="project" value="InterPro"/>
</dbReference>
<dbReference type="InterPro" id="IPR003342">
    <property type="entry name" value="ArnT-like_N"/>
</dbReference>
<dbReference type="KEGG" id="ssyi:EKG83_24730"/>
<dbReference type="OrthoDB" id="4912333at2"/>
<feature type="transmembrane region" description="Helical" evidence="9">
    <location>
        <begin position="414"/>
        <end position="433"/>
    </location>
</feature>
<dbReference type="GO" id="GO:0009103">
    <property type="term" value="P:lipopolysaccharide biosynthetic process"/>
    <property type="evidence" value="ECO:0007669"/>
    <property type="project" value="UniProtKB-ARBA"/>
</dbReference>
<dbReference type="InterPro" id="IPR050297">
    <property type="entry name" value="LipidA_mod_glycosyltrf_83"/>
</dbReference>
<feature type="transmembrane region" description="Helical" evidence="9">
    <location>
        <begin position="229"/>
        <end position="246"/>
    </location>
</feature>
<keyword evidence="6 9" id="KW-1133">Transmembrane helix</keyword>
<evidence type="ECO:0000256" key="4">
    <source>
        <dbReference type="ARBA" id="ARBA00022679"/>
    </source>
</evidence>
<evidence type="ECO:0000256" key="9">
    <source>
        <dbReference type="SAM" id="Phobius"/>
    </source>
</evidence>
<feature type="transmembrane region" description="Helical" evidence="9">
    <location>
        <begin position="384"/>
        <end position="405"/>
    </location>
</feature>
<feature type="transmembrane region" description="Helical" evidence="9">
    <location>
        <begin position="204"/>
        <end position="223"/>
    </location>
</feature>
<feature type="compositionally biased region" description="Low complexity" evidence="8">
    <location>
        <begin position="87"/>
        <end position="102"/>
    </location>
</feature>
<feature type="domain" description="ArnT-like N-terminal" evidence="10">
    <location>
        <begin position="128"/>
        <end position="315"/>
    </location>
</feature>
<evidence type="ECO:0000256" key="1">
    <source>
        <dbReference type="ARBA" id="ARBA00004651"/>
    </source>
</evidence>
<protein>
    <submittedName>
        <fullName evidence="11">Phospholipid carrier-dependent glycosyltransferase</fullName>
    </submittedName>
</protein>
<evidence type="ECO:0000313" key="12">
    <source>
        <dbReference type="Proteomes" id="UP000325787"/>
    </source>
</evidence>
<keyword evidence="5 9" id="KW-0812">Transmembrane</keyword>
<keyword evidence="3" id="KW-0328">Glycosyltransferase</keyword>
<dbReference type="Proteomes" id="UP000325787">
    <property type="component" value="Chromosome"/>
</dbReference>
<feature type="compositionally biased region" description="Basic residues" evidence="8">
    <location>
        <begin position="66"/>
        <end position="75"/>
    </location>
</feature>
<dbReference type="PANTHER" id="PTHR33908:SF11">
    <property type="entry name" value="MEMBRANE PROTEIN"/>
    <property type="match status" value="1"/>
</dbReference>
<reference evidence="12" key="1">
    <citation type="journal article" date="2021" name="Curr. Microbiol.">
        <title>Complete genome of nocamycin-producing strain Saccharothrix syringae NRRL B-16468 reveals the biosynthetic potential for secondary metabolites.</title>
        <authorList>
            <person name="Mo X."/>
            <person name="Yang S."/>
        </authorList>
    </citation>
    <scope>NUCLEOTIDE SEQUENCE [LARGE SCALE GENOMIC DNA]</scope>
    <source>
        <strain evidence="12">ATCC 51364 / DSM 43886 / JCM 6844 / KCTC 9398 / NBRC 14523 / NRRL B-16468 / INA 2240</strain>
    </source>
</reference>
<evidence type="ECO:0000256" key="3">
    <source>
        <dbReference type="ARBA" id="ARBA00022676"/>
    </source>
</evidence>
<organism evidence="11 12">
    <name type="scientific">Saccharothrix syringae</name>
    <name type="common">Nocardiopsis syringae</name>
    <dbReference type="NCBI Taxonomy" id="103733"/>
    <lineage>
        <taxon>Bacteria</taxon>
        <taxon>Bacillati</taxon>
        <taxon>Actinomycetota</taxon>
        <taxon>Actinomycetes</taxon>
        <taxon>Pseudonocardiales</taxon>
        <taxon>Pseudonocardiaceae</taxon>
        <taxon>Saccharothrix</taxon>
    </lineage>
</organism>
<evidence type="ECO:0000313" key="11">
    <source>
        <dbReference type="EMBL" id="QFZ20190.1"/>
    </source>
</evidence>
<keyword evidence="7 9" id="KW-0472">Membrane</keyword>
<dbReference type="EMBL" id="CP034550">
    <property type="protein sequence ID" value="QFZ20190.1"/>
    <property type="molecule type" value="Genomic_DNA"/>
</dbReference>
<accession>A0A5Q0H2Y6</accession>
<evidence type="ECO:0000256" key="5">
    <source>
        <dbReference type="ARBA" id="ARBA00022692"/>
    </source>
</evidence>
<dbReference type="Pfam" id="PF02366">
    <property type="entry name" value="PMT"/>
    <property type="match status" value="1"/>
</dbReference>
<feature type="transmembrane region" description="Helical" evidence="9">
    <location>
        <begin position="468"/>
        <end position="487"/>
    </location>
</feature>
<dbReference type="GO" id="GO:0016763">
    <property type="term" value="F:pentosyltransferase activity"/>
    <property type="evidence" value="ECO:0007669"/>
    <property type="project" value="TreeGrafter"/>
</dbReference>
<dbReference type="AlphaFoldDB" id="A0A5Q0H2Y6"/>
<feature type="compositionally biased region" description="Low complexity" evidence="8">
    <location>
        <begin position="51"/>
        <end position="62"/>
    </location>
</feature>
<feature type="compositionally biased region" description="Basic residues" evidence="8">
    <location>
        <begin position="1"/>
        <end position="11"/>
    </location>
</feature>
<keyword evidence="2" id="KW-1003">Cell membrane</keyword>
<comment type="subcellular location">
    <subcellularLocation>
        <location evidence="1">Cell membrane</location>
        <topology evidence="1">Multi-pass membrane protein</topology>
    </subcellularLocation>
</comment>
<dbReference type="PANTHER" id="PTHR33908">
    <property type="entry name" value="MANNOSYLTRANSFERASE YKCB-RELATED"/>
    <property type="match status" value="1"/>
</dbReference>
<feature type="transmembrane region" description="Helical" evidence="9">
    <location>
        <begin position="121"/>
        <end position="139"/>
    </location>
</feature>
<proteinExistence type="predicted"/>
<feature type="transmembrane region" description="Helical" evidence="9">
    <location>
        <begin position="321"/>
        <end position="342"/>
    </location>
</feature>
<evidence type="ECO:0000256" key="8">
    <source>
        <dbReference type="SAM" id="MobiDB-lite"/>
    </source>
</evidence>
<name>A0A5Q0H2Y6_SACSY</name>
<feature type="compositionally biased region" description="Low complexity" evidence="8">
    <location>
        <begin position="12"/>
        <end position="37"/>
    </location>
</feature>